<evidence type="ECO:0000256" key="1">
    <source>
        <dbReference type="SAM" id="MobiDB-lite"/>
    </source>
</evidence>
<feature type="transmembrane region" description="Helical" evidence="2">
    <location>
        <begin position="372"/>
        <end position="392"/>
    </location>
</feature>
<dbReference type="SUPFAM" id="SSF52540">
    <property type="entry name" value="P-loop containing nucleoside triphosphate hydrolases"/>
    <property type="match status" value="1"/>
</dbReference>
<feature type="region of interest" description="Disordered" evidence="1">
    <location>
        <begin position="1"/>
        <end position="22"/>
    </location>
</feature>
<sequence>MAQPLTENPSSLNFNPPDDSLEREWDTGIIPAPGTGGLEVATQNAPFRILVAGKTGVGKSTLVAAVFGVPPAKIGASDSLEMGTPIDQIQREWRFEDNDKFVLHDTGGFMSGENVAIDTVLHQLCGCEANSSHRQAVSTRSEGWRHPVRIVFTRFDKMVERHFKRLERSIEIKTKHGHGVIALANDAAIAEFHDRWLPLVRAEFSGQGRKGNFQYDYSLSEDVFFTRVGIPEAEYAPKSEKLEVDDSTGVNLLAELTIEHLSREEDRTRLAKAQQDVGLKRKYSCDHAMQSFWQVQTTGNLPIIPFVGAAGVYNAFLSILGVIDDYWGITGTATFIRTIAMRDLMLSATLDVDIFGRIGFGFLKCFDITGTILYPLIVKMFLKLLAGTVLIYERLFWKHRETGYSIKKEEMTSIAKAFKTSGERRAMDRIITEDFQKRMTFFKTECTDIVKKAVEQGKYNGN</sequence>
<reference evidence="6" key="2">
    <citation type="submission" date="2020-04" db="EMBL/GenBank/DDBJ databases">
        <authorList>
            <consortium name="NCBI Genome Project"/>
        </authorList>
    </citation>
    <scope>NUCLEOTIDE SEQUENCE</scope>
    <source>
        <strain evidence="6">CBS 304.34</strain>
    </source>
</reference>
<dbReference type="Pfam" id="PF01926">
    <property type="entry name" value="MMR_HSR1"/>
    <property type="match status" value="1"/>
</dbReference>
<reference evidence="6" key="3">
    <citation type="submission" date="2025-04" db="UniProtKB">
        <authorList>
            <consortium name="RefSeq"/>
        </authorList>
    </citation>
    <scope>IDENTIFICATION</scope>
    <source>
        <strain evidence="6">CBS 304.34</strain>
    </source>
</reference>
<dbReference type="CDD" id="cd00882">
    <property type="entry name" value="Ras_like_GTPase"/>
    <property type="match status" value="1"/>
</dbReference>
<proteinExistence type="predicted"/>
<reference evidence="4 6" key="1">
    <citation type="journal article" date="2020" name="Stud. Mycol.">
        <title>101 Dothideomycetes genomes: a test case for predicting lifestyles and emergence of pathogens.</title>
        <authorList>
            <person name="Haridas S."/>
            <person name="Albert R."/>
            <person name="Binder M."/>
            <person name="Bloem J."/>
            <person name="Labutti K."/>
            <person name="Salamov A."/>
            <person name="Andreopoulos B."/>
            <person name="Baker S."/>
            <person name="Barry K."/>
            <person name="Bills G."/>
            <person name="Bluhm B."/>
            <person name="Cannon C."/>
            <person name="Castanera R."/>
            <person name="Culley D."/>
            <person name="Daum C."/>
            <person name="Ezra D."/>
            <person name="Gonzalez J."/>
            <person name="Henrissat B."/>
            <person name="Kuo A."/>
            <person name="Liang C."/>
            <person name="Lipzen A."/>
            <person name="Lutzoni F."/>
            <person name="Magnuson J."/>
            <person name="Mondo S."/>
            <person name="Nolan M."/>
            <person name="Ohm R."/>
            <person name="Pangilinan J."/>
            <person name="Park H.-J."/>
            <person name="Ramirez L."/>
            <person name="Alfaro M."/>
            <person name="Sun H."/>
            <person name="Tritt A."/>
            <person name="Yoshinaga Y."/>
            <person name="Zwiers L.-H."/>
            <person name="Turgeon B."/>
            <person name="Goodwin S."/>
            <person name="Spatafora J."/>
            <person name="Crous P."/>
            <person name="Grigoriev I."/>
        </authorList>
    </citation>
    <scope>NUCLEOTIDE SEQUENCE</scope>
    <source>
        <strain evidence="4 6">CBS 304.34</strain>
    </source>
</reference>
<dbReference type="Gene3D" id="3.40.50.300">
    <property type="entry name" value="P-loop containing nucleotide triphosphate hydrolases"/>
    <property type="match status" value="1"/>
</dbReference>
<dbReference type="InterPro" id="IPR027417">
    <property type="entry name" value="P-loop_NTPase"/>
</dbReference>
<evidence type="ECO:0000313" key="4">
    <source>
        <dbReference type="EMBL" id="KAF2809673.1"/>
    </source>
</evidence>
<keyword evidence="2" id="KW-0812">Transmembrane</keyword>
<evidence type="ECO:0000313" key="5">
    <source>
        <dbReference type="Proteomes" id="UP000504636"/>
    </source>
</evidence>
<dbReference type="AlphaFoldDB" id="A0A6A6YM70"/>
<dbReference type="OrthoDB" id="59699at2759"/>
<evidence type="ECO:0000259" key="3">
    <source>
        <dbReference type="Pfam" id="PF01926"/>
    </source>
</evidence>
<dbReference type="EMBL" id="MU003701">
    <property type="protein sequence ID" value="KAF2809673.1"/>
    <property type="molecule type" value="Genomic_DNA"/>
</dbReference>
<organism evidence="4">
    <name type="scientific">Mytilinidion resinicola</name>
    <dbReference type="NCBI Taxonomy" id="574789"/>
    <lineage>
        <taxon>Eukaryota</taxon>
        <taxon>Fungi</taxon>
        <taxon>Dikarya</taxon>
        <taxon>Ascomycota</taxon>
        <taxon>Pezizomycotina</taxon>
        <taxon>Dothideomycetes</taxon>
        <taxon>Pleosporomycetidae</taxon>
        <taxon>Mytilinidiales</taxon>
        <taxon>Mytilinidiaceae</taxon>
        <taxon>Mytilinidion</taxon>
    </lineage>
</organism>
<protein>
    <recommendedName>
        <fullName evidence="3">G domain-containing protein</fullName>
    </recommendedName>
</protein>
<accession>A0A6A6YM70</accession>
<dbReference type="Proteomes" id="UP000504636">
    <property type="component" value="Unplaced"/>
</dbReference>
<dbReference type="GeneID" id="54466476"/>
<evidence type="ECO:0000256" key="2">
    <source>
        <dbReference type="SAM" id="Phobius"/>
    </source>
</evidence>
<gene>
    <name evidence="4 6" type="ORF">BDZ99DRAFT_521006</name>
</gene>
<dbReference type="RefSeq" id="XP_033576637.1">
    <property type="nucleotide sequence ID" value="XM_033725583.1"/>
</dbReference>
<feature type="domain" description="G" evidence="3">
    <location>
        <begin position="48"/>
        <end position="113"/>
    </location>
</feature>
<dbReference type="GO" id="GO:0005525">
    <property type="term" value="F:GTP binding"/>
    <property type="evidence" value="ECO:0007669"/>
    <property type="project" value="InterPro"/>
</dbReference>
<dbReference type="InterPro" id="IPR006073">
    <property type="entry name" value="GTP-bd"/>
</dbReference>
<evidence type="ECO:0000313" key="6">
    <source>
        <dbReference type="RefSeq" id="XP_033576637.1"/>
    </source>
</evidence>
<name>A0A6A6YM70_9PEZI</name>
<keyword evidence="2" id="KW-0472">Membrane</keyword>
<keyword evidence="5" id="KW-1185">Reference proteome</keyword>
<keyword evidence="2" id="KW-1133">Transmembrane helix</keyword>
<feature type="compositionally biased region" description="Polar residues" evidence="1">
    <location>
        <begin position="1"/>
        <end position="14"/>
    </location>
</feature>